<evidence type="ECO:0000256" key="1">
    <source>
        <dbReference type="ARBA" id="ARBA00006484"/>
    </source>
</evidence>
<organism evidence="4 5">
    <name type="scientific">Volvox africanus</name>
    <dbReference type="NCBI Taxonomy" id="51714"/>
    <lineage>
        <taxon>Eukaryota</taxon>
        <taxon>Viridiplantae</taxon>
        <taxon>Chlorophyta</taxon>
        <taxon>core chlorophytes</taxon>
        <taxon>Chlorophyceae</taxon>
        <taxon>CS clade</taxon>
        <taxon>Chlamydomonadales</taxon>
        <taxon>Volvocaceae</taxon>
        <taxon>Volvox</taxon>
    </lineage>
</organism>
<dbReference type="InterPro" id="IPR036291">
    <property type="entry name" value="NAD(P)-bd_dom_sf"/>
</dbReference>
<gene>
    <name evidence="4" type="ORF">Vafri_20539</name>
</gene>
<comment type="similarity">
    <text evidence="1">Belongs to the short-chain dehydrogenases/reductases (SDR) family.</text>
</comment>
<feature type="compositionally biased region" description="Basic residues" evidence="3">
    <location>
        <begin position="824"/>
        <end position="837"/>
    </location>
</feature>
<accession>A0A8J4FAH8</accession>
<dbReference type="SUPFAM" id="SSF51735">
    <property type="entry name" value="NAD(P)-binding Rossmann-fold domains"/>
    <property type="match status" value="1"/>
</dbReference>
<dbReference type="Gene3D" id="3.40.50.720">
    <property type="entry name" value="NAD(P)-binding Rossmann-like Domain"/>
    <property type="match status" value="1"/>
</dbReference>
<feature type="compositionally biased region" description="Gly residues" evidence="3">
    <location>
        <begin position="633"/>
        <end position="642"/>
    </location>
</feature>
<evidence type="ECO:0000256" key="3">
    <source>
        <dbReference type="SAM" id="MobiDB-lite"/>
    </source>
</evidence>
<feature type="region of interest" description="Disordered" evidence="3">
    <location>
        <begin position="625"/>
        <end position="686"/>
    </location>
</feature>
<evidence type="ECO:0000313" key="5">
    <source>
        <dbReference type="Proteomes" id="UP000747399"/>
    </source>
</evidence>
<dbReference type="PRINTS" id="PR00081">
    <property type="entry name" value="GDHRDH"/>
</dbReference>
<dbReference type="GO" id="GO:0016491">
    <property type="term" value="F:oxidoreductase activity"/>
    <property type="evidence" value="ECO:0007669"/>
    <property type="project" value="UniProtKB-KW"/>
</dbReference>
<protein>
    <submittedName>
        <fullName evidence="4">Uncharacterized protein</fullName>
    </submittedName>
</protein>
<feature type="compositionally biased region" description="Gly residues" evidence="3">
    <location>
        <begin position="408"/>
        <end position="423"/>
    </location>
</feature>
<feature type="compositionally biased region" description="Gly residues" evidence="3">
    <location>
        <begin position="769"/>
        <end position="790"/>
    </location>
</feature>
<proteinExistence type="inferred from homology"/>
<dbReference type="Pfam" id="PF00106">
    <property type="entry name" value="adh_short"/>
    <property type="match status" value="1"/>
</dbReference>
<dbReference type="PANTHER" id="PTHR24320">
    <property type="entry name" value="RETINOL DEHYDROGENASE"/>
    <property type="match status" value="1"/>
</dbReference>
<feature type="region of interest" description="Disordered" evidence="3">
    <location>
        <begin position="743"/>
        <end position="837"/>
    </location>
</feature>
<comment type="caution">
    <text evidence="4">The sequence shown here is derived from an EMBL/GenBank/DDBJ whole genome shotgun (WGS) entry which is preliminary data.</text>
</comment>
<dbReference type="AlphaFoldDB" id="A0A8J4FAH8"/>
<dbReference type="PANTHER" id="PTHR24320:SF262">
    <property type="entry name" value="DEHYDROGENASE"/>
    <property type="match status" value="1"/>
</dbReference>
<dbReference type="InterPro" id="IPR002347">
    <property type="entry name" value="SDR_fam"/>
</dbReference>
<evidence type="ECO:0000256" key="2">
    <source>
        <dbReference type="ARBA" id="ARBA00023002"/>
    </source>
</evidence>
<feature type="region of interest" description="Disordered" evidence="3">
    <location>
        <begin position="401"/>
        <end position="461"/>
    </location>
</feature>
<keyword evidence="5" id="KW-1185">Reference proteome</keyword>
<feature type="compositionally biased region" description="Low complexity" evidence="3">
    <location>
        <begin position="807"/>
        <end position="823"/>
    </location>
</feature>
<evidence type="ECO:0000313" key="4">
    <source>
        <dbReference type="EMBL" id="GIL67095.1"/>
    </source>
</evidence>
<sequence length="837" mass="85023">MSWSSSVAPQPPRASYSRDLIGRTALVTGATSGLGLEAATQLAERGAKVIFGIRNPAKAERVVAAVRKRYSGDASPPSLDFVLPPAVPPLDLSDPASVDRFANAMLSDTATPLHILINNAGTSMLQGPAVDERGVNRLVQVNYLGAYHLTRLLEAKLVASGCRVVTVTSVTHRCYELPTDPRVFLHNTDKITYAWSKVANVLFAYELQRRLGPLGIQSCAVDPGGVRTAIWDEIPALAQSPAKWVIDTLYAPPEDGAEVLVAAATMPWKRDRVSHVLNCAHDLRYFARGAFTSPLVTLVDGAWRDWYHIVRPALYGISVVLHSLADYPVRHFTGGRMFNQTMPVRSARQTYDTQLATALWSYSEQVTGLTAARHSPRPVLVEAAAHVAGGKAAVNGGAVTHEEVHDTPGGGGGGGGGGSGGDVGSAAKRPTGDSGFKSPPDSDSSHASLNRKRPVLSPPKFSFPTIAAVGNARPESPDIDAVEALFPAATLSPEDVTAARRRVIATRREIELAEGGGGVGVIDGGDGTSLPAVEVPSPPESLQHLAKDYGIVLPGPSSGQVATAATHSTGAGGGGGGGGGGGVCTAANSAPGDYFLVGPDFEGPRTSTPAPPPHKRLQVRAPGEDAVPLTYPGAGGGGGSGGAHATVPESKGADAATTKPQTGVSVGVGTPAATTAERRPGGADVKASGAADVADVNREMMGGTDLVSGATIDKVLKPAITLEDEEADAAAAVTSLAIGVAAEKKAREQGPRGAEPAKAVSSPQAKSKGSGGGAAKRASNGGGGGQGGGSTAKPGAAAAGGRGSDGGSSSTNTSSPSTNASGKTKSKGGKTKNKQRH</sequence>
<reference evidence="4" key="1">
    <citation type="journal article" date="2021" name="Proc. Natl. Acad. Sci. U.S.A.">
        <title>Three genomes in the algal genus Volvox reveal the fate of a haploid sex-determining region after a transition to homothallism.</title>
        <authorList>
            <person name="Yamamoto K."/>
            <person name="Hamaji T."/>
            <person name="Kawai-Toyooka H."/>
            <person name="Matsuzaki R."/>
            <person name="Takahashi F."/>
            <person name="Nishimura Y."/>
            <person name="Kawachi M."/>
            <person name="Noguchi H."/>
            <person name="Minakuchi Y."/>
            <person name="Umen J.G."/>
            <person name="Toyoda A."/>
            <person name="Nozaki H."/>
        </authorList>
    </citation>
    <scope>NUCLEOTIDE SEQUENCE</scope>
    <source>
        <strain evidence="4">NIES-3780</strain>
    </source>
</reference>
<dbReference type="EMBL" id="BNCO01000094">
    <property type="protein sequence ID" value="GIL67095.1"/>
    <property type="molecule type" value="Genomic_DNA"/>
</dbReference>
<name>A0A8J4FAH8_9CHLO</name>
<keyword evidence="2" id="KW-0560">Oxidoreductase</keyword>
<dbReference type="Proteomes" id="UP000747399">
    <property type="component" value="Unassembled WGS sequence"/>
</dbReference>
<feature type="region of interest" description="Disordered" evidence="3">
    <location>
        <begin position="599"/>
        <end position="618"/>
    </location>
</feature>